<evidence type="ECO:0000313" key="1">
    <source>
        <dbReference type="EMBL" id="MDT3401575.1"/>
    </source>
</evidence>
<gene>
    <name evidence="1" type="ORF">QE417_000647</name>
</gene>
<evidence type="ECO:0008006" key="3">
    <source>
        <dbReference type="Google" id="ProtNLM"/>
    </source>
</evidence>
<evidence type="ECO:0000313" key="2">
    <source>
        <dbReference type="Proteomes" id="UP001258315"/>
    </source>
</evidence>
<accession>A0ABU3GPM7</accession>
<reference evidence="2" key="1">
    <citation type="submission" date="2023-07" db="EMBL/GenBank/DDBJ databases">
        <title>Functional and genomic diversity of the sorghum phyllosphere microbiome.</title>
        <authorList>
            <person name="Shade A."/>
        </authorList>
    </citation>
    <scope>NUCLEOTIDE SEQUENCE [LARGE SCALE GENOMIC DNA]</scope>
    <source>
        <strain evidence="2">SORGH_AS_0422</strain>
    </source>
</reference>
<sequence length="161" mass="18847">MKTSTIIFIKSIGNMNFAKLLIIISLLGWAVNCKAKGTNNNKDTLDYWHIYYNRAKIRKYNINYKKTVEINIRNVKKSDSLRIMYFSDAPREKCIPEVTILNQQKQPITKLSTGFQGYTTFKLGISQLIEDRKKSNSNTYNFFYDDHSGMNKQFLFSVIFK</sequence>
<dbReference type="Proteomes" id="UP001258315">
    <property type="component" value="Unassembled WGS sequence"/>
</dbReference>
<keyword evidence="2" id="KW-1185">Reference proteome</keyword>
<dbReference type="EMBL" id="JAVLVU010000001">
    <property type="protein sequence ID" value="MDT3401575.1"/>
    <property type="molecule type" value="Genomic_DNA"/>
</dbReference>
<comment type="caution">
    <text evidence="1">The sequence shown here is derived from an EMBL/GenBank/DDBJ whole genome shotgun (WGS) entry which is preliminary data.</text>
</comment>
<dbReference type="RefSeq" id="WP_311947468.1">
    <property type="nucleotide sequence ID" value="NZ_JAVLVU010000001.1"/>
</dbReference>
<proteinExistence type="predicted"/>
<name>A0ABU3GPM7_9SPHI</name>
<organism evidence="1 2">
    <name type="scientific">Mucilaginibacter terrae</name>
    <dbReference type="NCBI Taxonomy" id="1955052"/>
    <lineage>
        <taxon>Bacteria</taxon>
        <taxon>Pseudomonadati</taxon>
        <taxon>Bacteroidota</taxon>
        <taxon>Sphingobacteriia</taxon>
        <taxon>Sphingobacteriales</taxon>
        <taxon>Sphingobacteriaceae</taxon>
        <taxon>Mucilaginibacter</taxon>
    </lineage>
</organism>
<protein>
    <recommendedName>
        <fullName evidence="3">Lipoprotein</fullName>
    </recommendedName>
</protein>